<dbReference type="EMBL" id="JBANAX010000688">
    <property type="protein sequence ID" value="KAL1197571.1"/>
    <property type="molecule type" value="Genomic_DNA"/>
</dbReference>
<dbReference type="Pfam" id="PF02574">
    <property type="entry name" value="S-methyl_trans"/>
    <property type="match status" value="1"/>
</dbReference>
<protein>
    <submittedName>
        <fullName evidence="7">Homocysteine S-methyltransferase 3</fullName>
    </submittedName>
</protein>
<evidence type="ECO:0000313" key="8">
    <source>
        <dbReference type="Proteomes" id="UP001558713"/>
    </source>
</evidence>
<evidence type="ECO:0000256" key="3">
    <source>
        <dbReference type="ARBA" id="ARBA00022723"/>
    </source>
</evidence>
<dbReference type="PROSITE" id="PS50970">
    <property type="entry name" value="HCY"/>
    <property type="match status" value="1"/>
</dbReference>
<dbReference type="InterPro" id="IPR051486">
    <property type="entry name" value="Hcy_S-methyltransferase"/>
</dbReference>
<keyword evidence="8" id="KW-1185">Reference proteome</keyword>
<dbReference type="GO" id="GO:0008168">
    <property type="term" value="F:methyltransferase activity"/>
    <property type="evidence" value="ECO:0007669"/>
    <property type="project" value="UniProtKB-KW"/>
</dbReference>
<feature type="domain" description="Hcy-binding" evidence="6">
    <location>
        <begin position="1"/>
        <end position="145"/>
    </location>
</feature>
<dbReference type="InterPro" id="IPR003726">
    <property type="entry name" value="HCY_dom"/>
</dbReference>
<dbReference type="AlphaFoldDB" id="A0ABD0ZUJ7"/>
<sequence>MHQGFLRPVLVAASVGSYGAYLADGSEYSGIYGDSVSKKTLKDFQRRRVQILTKFGADLIAFETIPNKLEAEAYADLLEEEGIDIPAWFAFTSTDGVTVPRGDSIIECAKVADSCKKVIAIGINCTSPRFIHDLIISLLQAINKQ</sequence>
<evidence type="ECO:0000256" key="2">
    <source>
        <dbReference type="ARBA" id="ARBA00022679"/>
    </source>
</evidence>
<organism evidence="7 8">
    <name type="scientific">Cardamine amara subsp. amara</name>
    <dbReference type="NCBI Taxonomy" id="228776"/>
    <lineage>
        <taxon>Eukaryota</taxon>
        <taxon>Viridiplantae</taxon>
        <taxon>Streptophyta</taxon>
        <taxon>Embryophyta</taxon>
        <taxon>Tracheophyta</taxon>
        <taxon>Spermatophyta</taxon>
        <taxon>Magnoliopsida</taxon>
        <taxon>eudicotyledons</taxon>
        <taxon>Gunneridae</taxon>
        <taxon>Pentapetalae</taxon>
        <taxon>rosids</taxon>
        <taxon>malvids</taxon>
        <taxon>Brassicales</taxon>
        <taxon>Brassicaceae</taxon>
        <taxon>Cardamineae</taxon>
        <taxon>Cardamine</taxon>
    </lineage>
</organism>
<keyword evidence="3" id="KW-0479">Metal-binding</keyword>
<evidence type="ECO:0000256" key="1">
    <source>
        <dbReference type="ARBA" id="ARBA00022603"/>
    </source>
</evidence>
<evidence type="ECO:0000259" key="6">
    <source>
        <dbReference type="PROSITE" id="PS50970"/>
    </source>
</evidence>
<keyword evidence="1" id="KW-0489">Methyltransferase</keyword>
<dbReference type="InterPro" id="IPR036589">
    <property type="entry name" value="HCY_dom_sf"/>
</dbReference>
<dbReference type="SUPFAM" id="SSF82282">
    <property type="entry name" value="Homocysteine S-methyltransferase"/>
    <property type="match status" value="1"/>
</dbReference>
<gene>
    <name evidence="7" type="ORF">V5N11_012147</name>
</gene>
<reference evidence="7 8" key="1">
    <citation type="submission" date="2024-04" db="EMBL/GenBank/DDBJ databases">
        <title>Genome assembly C_amara_ONT_v2.</title>
        <authorList>
            <person name="Yant L."/>
            <person name="Moore C."/>
            <person name="Slenker M."/>
        </authorList>
    </citation>
    <scope>NUCLEOTIDE SEQUENCE [LARGE SCALE GENOMIC DNA]</scope>
    <source>
        <tissue evidence="7">Leaf</tissue>
    </source>
</reference>
<comment type="caution">
    <text evidence="7">The sequence shown here is derived from an EMBL/GenBank/DDBJ whole genome shotgun (WGS) entry which is preliminary data.</text>
</comment>
<evidence type="ECO:0000313" key="7">
    <source>
        <dbReference type="EMBL" id="KAL1197571.1"/>
    </source>
</evidence>
<accession>A0ABD0ZUJ7</accession>
<dbReference type="Gene3D" id="3.20.20.330">
    <property type="entry name" value="Homocysteine-binding-like domain"/>
    <property type="match status" value="1"/>
</dbReference>
<evidence type="ECO:0000256" key="5">
    <source>
        <dbReference type="PROSITE-ProRule" id="PRU00333"/>
    </source>
</evidence>
<keyword evidence="2" id="KW-0808">Transferase</keyword>
<comment type="caution">
    <text evidence="5">Lacks conserved residue(s) required for the propagation of feature annotation.</text>
</comment>
<proteinExistence type="predicted"/>
<dbReference type="Proteomes" id="UP001558713">
    <property type="component" value="Unassembled WGS sequence"/>
</dbReference>
<dbReference type="PANTHER" id="PTHR46015">
    <property type="entry name" value="ZGC:172121"/>
    <property type="match status" value="1"/>
</dbReference>
<dbReference type="GO" id="GO:0032259">
    <property type="term" value="P:methylation"/>
    <property type="evidence" value="ECO:0007669"/>
    <property type="project" value="UniProtKB-KW"/>
</dbReference>
<name>A0ABD0ZUJ7_CARAN</name>
<dbReference type="PANTHER" id="PTHR46015:SF10">
    <property type="entry name" value="HOMOCYSTEINE S-METHYLTRANSFERASE 3"/>
    <property type="match status" value="1"/>
</dbReference>
<dbReference type="GO" id="GO:0046872">
    <property type="term" value="F:metal ion binding"/>
    <property type="evidence" value="ECO:0007669"/>
    <property type="project" value="UniProtKB-KW"/>
</dbReference>
<evidence type="ECO:0000256" key="4">
    <source>
        <dbReference type="ARBA" id="ARBA00022833"/>
    </source>
</evidence>
<keyword evidence="4" id="KW-0862">Zinc</keyword>